<dbReference type="SMART" id="SM00448">
    <property type="entry name" value="REC"/>
    <property type="match status" value="1"/>
</dbReference>
<dbReference type="Gene3D" id="3.40.50.2300">
    <property type="match status" value="2"/>
</dbReference>
<evidence type="ECO:0000256" key="1">
    <source>
        <dbReference type="ARBA" id="ARBA00022553"/>
    </source>
</evidence>
<keyword evidence="5" id="KW-1185">Reference proteome</keyword>
<dbReference type="EMBL" id="JADEXP010000019">
    <property type="protein sequence ID" value="MBE9065805.1"/>
    <property type="molecule type" value="Genomic_DNA"/>
</dbReference>
<dbReference type="AlphaFoldDB" id="A0A928WYI6"/>
<dbReference type="PANTHER" id="PTHR44591:SF23">
    <property type="entry name" value="CHEY SUBFAMILY"/>
    <property type="match status" value="1"/>
</dbReference>
<name>A0A928WYI6_LEPEC</name>
<reference evidence="4" key="1">
    <citation type="submission" date="2020-10" db="EMBL/GenBank/DDBJ databases">
        <authorList>
            <person name="Castelo-Branco R."/>
            <person name="Eusebio N."/>
            <person name="Adriana R."/>
            <person name="Vieira A."/>
            <person name="Brugerolle De Fraissinette N."/>
            <person name="Rezende De Castro R."/>
            <person name="Schneider M.P."/>
            <person name="Vasconcelos V."/>
            <person name="Leao P.N."/>
        </authorList>
    </citation>
    <scope>NUCLEOTIDE SEQUENCE</scope>
    <source>
        <strain evidence="4">LEGE 11479</strain>
    </source>
</reference>
<dbReference type="PROSITE" id="PS50110">
    <property type="entry name" value="RESPONSE_REGULATORY"/>
    <property type="match status" value="1"/>
</dbReference>
<evidence type="ECO:0000313" key="4">
    <source>
        <dbReference type="EMBL" id="MBE9065805.1"/>
    </source>
</evidence>
<dbReference type="GO" id="GO:0000160">
    <property type="term" value="P:phosphorelay signal transduction system"/>
    <property type="evidence" value="ECO:0007669"/>
    <property type="project" value="InterPro"/>
</dbReference>
<feature type="modified residue" description="4-aspartylphosphate" evidence="2">
    <location>
        <position position="150"/>
    </location>
</feature>
<evidence type="ECO:0000256" key="2">
    <source>
        <dbReference type="PROSITE-ProRule" id="PRU00169"/>
    </source>
</evidence>
<feature type="domain" description="Response regulatory" evidence="3">
    <location>
        <begin position="101"/>
        <end position="217"/>
    </location>
</feature>
<dbReference type="InterPro" id="IPR001789">
    <property type="entry name" value="Sig_transdc_resp-reg_receiver"/>
</dbReference>
<dbReference type="PANTHER" id="PTHR44591">
    <property type="entry name" value="STRESS RESPONSE REGULATOR PROTEIN 1"/>
    <property type="match status" value="1"/>
</dbReference>
<dbReference type="Pfam" id="PF00072">
    <property type="entry name" value="Response_reg"/>
    <property type="match status" value="1"/>
</dbReference>
<dbReference type="SUPFAM" id="SSF52172">
    <property type="entry name" value="CheY-like"/>
    <property type="match status" value="2"/>
</dbReference>
<comment type="caution">
    <text evidence="4">The sequence shown here is derived from an EMBL/GenBank/DDBJ whole genome shotgun (WGS) entry which is preliminary data.</text>
</comment>
<dbReference type="InterPro" id="IPR050595">
    <property type="entry name" value="Bact_response_regulator"/>
</dbReference>
<evidence type="ECO:0000259" key="3">
    <source>
        <dbReference type="PROSITE" id="PS50110"/>
    </source>
</evidence>
<sequence>MDTSGVNGWQAIQRLKASRATWMIPAIAICNHSIEGDLLVQAGFDSYCRQPVSIKYLLMKIDVLVNTDAVTFKQKDELAVTPSGIRSTETLGSAKPIGQTMVVYVEDSSRDSQTMAQIIESAGYSYANISDSLQALPQLLEYKPQLIFLDLVMPVVNGYELCAQIRRISAFSKTPIVIVTNNDGMIDRVRAKVVGASGFVGKPIGEQRILRVVRKFLNPFQSIPDDSVTLRSRLLNKLNLFKASSDFQQNLDK</sequence>
<proteinExistence type="predicted"/>
<dbReference type="Proteomes" id="UP000615026">
    <property type="component" value="Unassembled WGS sequence"/>
</dbReference>
<keyword evidence="1 2" id="KW-0597">Phosphoprotein</keyword>
<accession>A0A928WYI6</accession>
<evidence type="ECO:0000313" key="5">
    <source>
        <dbReference type="Proteomes" id="UP000615026"/>
    </source>
</evidence>
<gene>
    <name evidence="4" type="ORF">IQ260_03970</name>
</gene>
<organism evidence="4 5">
    <name type="scientific">Leptolyngbya cf. ectocarpi LEGE 11479</name>
    <dbReference type="NCBI Taxonomy" id="1828722"/>
    <lineage>
        <taxon>Bacteria</taxon>
        <taxon>Bacillati</taxon>
        <taxon>Cyanobacteriota</taxon>
        <taxon>Cyanophyceae</taxon>
        <taxon>Leptolyngbyales</taxon>
        <taxon>Leptolyngbyaceae</taxon>
        <taxon>Leptolyngbya group</taxon>
        <taxon>Leptolyngbya</taxon>
    </lineage>
</organism>
<protein>
    <submittedName>
        <fullName evidence="4">Response regulator</fullName>
    </submittedName>
</protein>
<dbReference type="InterPro" id="IPR011006">
    <property type="entry name" value="CheY-like_superfamily"/>
</dbReference>